<evidence type="ECO:0000256" key="2">
    <source>
        <dbReference type="ARBA" id="ARBA00022475"/>
    </source>
</evidence>
<dbReference type="EMBL" id="HBFS01021899">
    <property type="protein sequence ID" value="CAD8921452.1"/>
    <property type="molecule type" value="Transcribed_RNA"/>
</dbReference>
<feature type="transmembrane region" description="Helical" evidence="7">
    <location>
        <begin position="505"/>
        <end position="532"/>
    </location>
</feature>
<evidence type="ECO:0000256" key="3">
    <source>
        <dbReference type="ARBA" id="ARBA00022692"/>
    </source>
</evidence>
<evidence type="ECO:0000256" key="1">
    <source>
        <dbReference type="ARBA" id="ARBA00004651"/>
    </source>
</evidence>
<feature type="transmembrane region" description="Helical" evidence="7">
    <location>
        <begin position="544"/>
        <end position="564"/>
    </location>
</feature>
<organism evidence="10">
    <name type="scientific">Bicosoecida sp. CB-2014</name>
    <dbReference type="NCBI Taxonomy" id="1486930"/>
    <lineage>
        <taxon>Eukaryota</taxon>
        <taxon>Sar</taxon>
        <taxon>Stramenopiles</taxon>
        <taxon>Bigyra</taxon>
        <taxon>Opalozoa</taxon>
        <taxon>Bicosoecida</taxon>
    </lineage>
</organism>
<evidence type="ECO:0000256" key="4">
    <source>
        <dbReference type="ARBA" id="ARBA00022989"/>
    </source>
</evidence>
<dbReference type="InterPro" id="IPR003838">
    <property type="entry name" value="ABC3_permease_C"/>
</dbReference>
<keyword evidence="4 7" id="KW-1133">Transmembrane helix</keyword>
<evidence type="ECO:0000313" key="9">
    <source>
        <dbReference type="EMBL" id="CAD8921451.1"/>
    </source>
</evidence>
<feature type="compositionally biased region" description="Gly residues" evidence="6">
    <location>
        <begin position="1050"/>
        <end position="1067"/>
    </location>
</feature>
<protein>
    <recommendedName>
        <fullName evidence="8">ABC3 transporter permease C-terminal domain-containing protein</fullName>
    </recommendedName>
</protein>
<feature type="domain" description="ABC3 transporter permease C-terminal" evidence="8">
    <location>
        <begin position="451"/>
        <end position="572"/>
    </location>
</feature>
<dbReference type="Pfam" id="PF02687">
    <property type="entry name" value="FtsX"/>
    <property type="match status" value="1"/>
</dbReference>
<dbReference type="PANTHER" id="PTHR32522:SF5">
    <property type="entry name" value="ABC3 TRANSPORTER PERMEASE PROTEIN DOMAIN-CONTAINING PROTEIN"/>
    <property type="match status" value="1"/>
</dbReference>
<dbReference type="EMBL" id="HBFS01021898">
    <property type="protein sequence ID" value="CAD8921451.1"/>
    <property type="molecule type" value="Transcribed_RNA"/>
</dbReference>
<evidence type="ECO:0000256" key="6">
    <source>
        <dbReference type="SAM" id="MobiDB-lite"/>
    </source>
</evidence>
<keyword evidence="2" id="KW-1003">Cell membrane</keyword>
<evidence type="ECO:0000259" key="8">
    <source>
        <dbReference type="Pfam" id="PF02687"/>
    </source>
</evidence>
<comment type="subcellular location">
    <subcellularLocation>
        <location evidence="1">Cell membrane</location>
        <topology evidence="1">Multi-pass membrane protein</topology>
    </subcellularLocation>
</comment>
<feature type="transmembrane region" description="Helical" evidence="7">
    <location>
        <begin position="49"/>
        <end position="70"/>
    </location>
</feature>
<feature type="transmembrane region" description="Helical" evidence="7">
    <location>
        <begin position="448"/>
        <end position="468"/>
    </location>
</feature>
<feature type="transmembrane region" description="Helical" evidence="7">
    <location>
        <begin position="632"/>
        <end position="651"/>
    </location>
</feature>
<dbReference type="GO" id="GO:0005886">
    <property type="term" value="C:plasma membrane"/>
    <property type="evidence" value="ECO:0007669"/>
    <property type="project" value="UniProtKB-SubCell"/>
</dbReference>
<keyword evidence="3 7" id="KW-0812">Transmembrane</keyword>
<feature type="region of interest" description="Disordered" evidence="6">
    <location>
        <begin position="1"/>
        <end position="23"/>
    </location>
</feature>
<dbReference type="PANTHER" id="PTHR32522">
    <property type="match status" value="1"/>
</dbReference>
<proteinExistence type="predicted"/>
<name>A0A6T6YUC0_9STRA</name>
<keyword evidence="5 7" id="KW-0472">Membrane</keyword>
<evidence type="ECO:0000256" key="5">
    <source>
        <dbReference type="ARBA" id="ARBA00023136"/>
    </source>
</evidence>
<feature type="transmembrane region" description="Helical" evidence="7">
    <location>
        <begin position="604"/>
        <end position="626"/>
    </location>
</feature>
<sequence length="1148" mass="122018">MADAADARPKAPRSPSYRTKSGVDRTFWGNTQLALQYVGANTRRAPRSLVVGIATVALVVGFAALLQSVVQRSPLIFMRLQEDQTGDADMVLTPETSADSASPFLNASEISHILRNNPHVIGAAPRWLLLGSVLRQDEPLVNTSAWILIIDSEKEAEIGIGRNWGRRRLGEQETYVSETVLLDLGVKANNGERVRLYIDPIAFLSGLGVGGFGAGGGDLDDPLVAQELLEGVGGVDLETSLQLDLDILAAAVAAALGTPVFTGLGTVPVDLSGAFQALYPAIRDALVIDEELIVVDGVDDPGGKWAPILGNVLVLEMDYAAQLIREALDAALAVLEGLQIGVLPGILGGLTGGAVGPAGLTDFLISARLFIDSIDKTMLYDNALMVNVQYTNRAAAYQMDEAGLKKEMVTFSNAVFDDLGPLYPAAPELPLATALQGTIFIRLFLDQIFNAVVFLLGVLGVMVIYSLVIGDVEEKTYEYGMLRALGMRHGLLAQVLAVQSTAFSLPGLVAGFVVAAALNVIVMVVLADFLIIDVAEVPLGLHTSAVVYALVLGTVMPAIANIIPVRRALSKTLRDALDMYHQTSNAVQVTMQRLADVGLSAPQIALSAMLVVIGFVTYTLLPLAFIFRDFSLFLSILNGILLGMVLGLSLVSQALQSALENGVLWSMLWGAERRMQTVVRRNLAGHRHRNRKTAYMISISVAFLLFGGTMFALQSTSIANTVQLIVGADVLVWSLSSSTPVPQEDMTRVLDGFVKPTGGRAPIVDGYTYITYQMTSANFVRRTRLGNLAAVPEARCQLYGVQSNFEDVAFEKYFITSESVPVEASPLRTDAENDAVNAGPFAALYGGAGQLRLPIEGAGAAPPFPVVAGAKPRPRYVCNISSIPGVAPEDAWVPDGGTDGMGGPSPAAYAAVMRAVDDGDVDLYQWGFFCFPECGVPCQEVPAVNFTRLREVVNDAYVDYVDVIMSEATREFSSTDTTTPLKMRIEARDPSTGDTRNSVYLAKARAMMAKAPGFFFSTYSQTGGNAPVLVTMETFGRLLLQAEADAAAASGGGDGDNAGGGGGGGGRADARRPAAPDAASTSGAVSRASRPRSMFSTSFRLVTASMASERSRNAVNSRIAFSRTLSISCESSGYTTSRTGPTMKRGRW</sequence>
<dbReference type="AlphaFoldDB" id="A0A6T6YUC0"/>
<feature type="transmembrane region" description="Helical" evidence="7">
    <location>
        <begin position="694"/>
        <end position="713"/>
    </location>
</feature>
<accession>A0A6T6YUC0</accession>
<feature type="region of interest" description="Disordered" evidence="6">
    <location>
        <begin position="1049"/>
        <end position="1089"/>
    </location>
</feature>
<evidence type="ECO:0000313" key="10">
    <source>
        <dbReference type="EMBL" id="CAD8921452.1"/>
    </source>
</evidence>
<evidence type="ECO:0000256" key="7">
    <source>
        <dbReference type="SAM" id="Phobius"/>
    </source>
</evidence>
<reference evidence="10" key="1">
    <citation type="submission" date="2021-01" db="EMBL/GenBank/DDBJ databases">
        <authorList>
            <person name="Corre E."/>
            <person name="Pelletier E."/>
            <person name="Niang G."/>
            <person name="Scheremetjew M."/>
            <person name="Finn R."/>
            <person name="Kale V."/>
            <person name="Holt S."/>
            <person name="Cochrane G."/>
            <person name="Meng A."/>
            <person name="Brown T."/>
            <person name="Cohen L."/>
        </authorList>
    </citation>
    <scope>NUCLEOTIDE SEQUENCE</scope>
    <source>
        <strain evidence="10">Ms1</strain>
    </source>
</reference>
<gene>
    <name evidence="9" type="ORF">BSP0115_LOCUS14713</name>
    <name evidence="10" type="ORF">BSP0115_LOCUS14714</name>
</gene>